<proteinExistence type="predicted"/>
<dbReference type="Gene3D" id="1.10.275.10">
    <property type="entry name" value="Fumarase/aspartase (N-terminal domain)"/>
    <property type="match status" value="1"/>
</dbReference>
<dbReference type="InterPro" id="IPR024083">
    <property type="entry name" value="Fumarase/histidase_N"/>
</dbReference>
<keyword evidence="3" id="KW-1185">Reference proteome</keyword>
<dbReference type="OrthoDB" id="7285062at2"/>
<dbReference type="PANTHER" id="PTHR10362">
    <property type="entry name" value="HISTIDINE AMMONIA-LYASE"/>
    <property type="match status" value="1"/>
</dbReference>
<evidence type="ECO:0000313" key="2">
    <source>
        <dbReference type="EMBL" id="VDC26712.1"/>
    </source>
</evidence>
<sequence length="534" mass="55150">MHEPRHPLPLTGAPLDMAALRAVLAGPVAASLPEAAGQRIAAGRAALERALAGGQPIYGTTTGVGAMKRTEHHGEALRDFNAGLALAHQVAVGEEMPPGLSRLVLALRLNTVAGGRVGVTPGFSAFLAQMLNHDLLPVLHARGSVGCGDLGQMGEVAAVMAGHGMAVLKGETMPAAEALARAGLAPYAMQPREGLAAVAVNAFGLARTAAAVIRAADAMRQAMAQSLTTAAAWGLDRAVWQAARQSLIPGEAALADWLLAATEGTAWPRRDSVHDALSGRFLVQIFAASLGAAVEAARSVQLHSAQVDDNPVILDGRVVASGASLLSDLSLRLATLQLAMAQLARNVLNRCLMLTGGQLPGLAVNLVPPGIIGTGYGPLMKLAQEQSVRITLAAQPAAPLNLPLAAGLEDEALLIPLAAERLDQQALALEWLLAIEALLAVQALDQRGLAPGRIAALQTAIVRRHFAPFTEDRPVSAPLSALRADLCAARGQLFAAAPFLPLDEEMALPSDPPQREGSFPARAGNTIASPDPVQ</sequence>
<gene>
    <name evidence="2" type="primary">hutH_2</name>
    <name evidence="2" type="ORF">XINFAN_01735</name>
</gene>
<dbReference type="EMBL" id="UXAW01000056">
    <property type="protein sequence ID" value="VDC26712.1"/>
    <property type="molecule type" value="Genomic_DNA"/>
</dbReference>
<feature type="region of interest" description="Disordered" evidence="1">
    <location>
        <begin position="505"/>
        <end position="534"/>
    </location>
</feature>
<dbReference type="RefSeq" id="WP_124086148.1">
    <property type="nucleotide sequence ID" value="NZ_UXAW01000056.1"/>
</dbReference>
<name>A0A3P5WYT4_9RHOB</name>
<dbReference type="InterPro" id="IPR001106">
    <property type="entry name" value="Aromatic_Lyase"/>
</dbReference>
<evidence type="ECO:0000256" key="1">
    <source>
        <dbReference type="SAM" id="MobiDB-lite"/>
    </source>
</evidence>
<dbReference type="Proteomes" id="UP000277498">
    <property type="component" value="Unassembled WGS sequence"/>
</dbReference>
<evidence type="ECO:0000313" key="3">
    <source>
        <dbReference type="Proteomes" id="UP000277498"/>
    </source>
</evidence>
<protein>
    <submittedName>
        <fullName evidence="2">Histidine ammonia-lyase</fullName>
        <ecNumber evidence="2">4.3.1.3</ecNumber>
    </submittedName>
</protein>
<dbReference type="AlphaFoldDB" id="A0A3P5WYT4"/>
<dbReference type="Pfam" id="PF00221">
    <property type="entry name" value="Lyase_aromatic"/>
    <property type="match status" value="1"/>
</dbReference>
<accession>A0A3P5WYT4</accession>
<reference evidence="2 3" key="1">
    <citation type="submission" date="2018-11" db="EMBL/GenBank/DDBJ databases">
        <authorList>
            <person name="Criscuolo A."/>
        </authorList>
    </citation>
    <scope>NUCLEOTIDE SEQUENCE [LARGE SCALE GENOMIC DNA]</scope>
    <source>
        <strain evidence="2">ACIP111625</strain>
    </source>
</reference>
<dbReference type="SUPFAM" id="SSF48557">
    <property type="entry name" value="L-aspartase-like"/>
    <property type="match status" value="1"/>
</dbReference>
<keyword evidence="2" id="KW-0456">Lyase</keyword>
<dbReference type="Gene3D" id="1.20.200.10">
    <property type="entry name" value="Fumarase/aspartase (Central domain)"/>
    <property type="match status" value="1"/>
</dbReference>
<dbReference type="GO" id="GO:0004397">
    <property type="term" value="F:histidine ammonia-lyase activity"/>
    <property type="evidence" value="ECO:0007669"/>
    <property type="project" value="UniProtKB-EC"/>
</dbReference>
<dbReference type="EC" id="4.3.1.3" evidence="2"/>
<organism evidence="2 3">
    <name type="scientific">Pseudogemmobacter humi</name>
    <dbReference type="NCBI Taxonomy" id="2483812"/>
    <lineage>
        <taxon>Bacteria</taxon>
        <taxon>Pseudomonadati</taxon>
        <taxon>Pseudomonadota</taxon>
        <taxon>Alphaproteobacteria</taxon>
        <taxon>Rhodobacterales</taxon>
        <taxon>Paracoccaceae</taxon>
        <taxon>Pseudogemmobacter</taxon>
    </lineage>
</organism>
<dbReference type="InterPro" id="IPR008948">
    <property type="entry name" value="L-Aspartase-like"/>
</dbReference>